<reference evidence="2 3" key="1">
    <citation type="submission" date="2019-11" db="EMBL/GenBank/DDBJ databases">
        <title>FDA dAtabase for Regulatory Grade micrObial Sequences (FDA-ARGOS): Supporting development and validation of Infectious Disease Dx tests.</title>
        <authorList>
            <person name="Turner S."/>
            <person name="Byrd R."/>
            <person name="Tallon L."/>
            <person name="Sadzewicz L."/>
            <person name="Vavikolanu K."/>
            <person name="Mehta A."/>
            <person name="Aluvathingal J."/>
            <person name="Nadendla S."/>
            <person name="Myers T."/>
            <person name="Yan Y."/>
            <person name="Sichtig H."/>
        </authorList>
    </citation>
    <scope>NUCLEOTIDE SEQUENCE [LARGE SCALE GENOMIC DNA]</scope>
    <source>
        <strain evidence="2 3">FDAARGOS_739</strain>
    </source>
</reference>
<protein>
    <submittedName>
        <fullName evidence="1">Uncharacterized protein</fullName>
    </submittedName>
</protein>
<reference evidence="1 4" key="2">
    <citation type="journal article" date="2020" name="Cell Host Microbe">
        <title>Functional and Genomic Variation between Human-Derived Isolates of Lachnospiraceae Reveals Inter- and Intra-Species Diversity.</title>
        <authorList>
            <person name="Sorbara M.T."/>
            <person name="Littmann E.R."/>
            <person name="Fontana E."/>
            <person name="Moody T.U."/>
            <person name="Kohout C.E."/>
            <person name="Gjonbalaj M."/>
            <person name="Eaton V."/>
            <person name="Seok R."/>
            <person name="Leiner I.M."/>
            <person name="Pamer E.G."/>
        </authorList>
    </citation>
    <scope>NUCLEOTIDE SEQUENCE [LARGE SCALE GENOMIC DNA]</scope>
    <source>
        <strain evidence="1 4">MSK.2.26</strain>
    </source>
</reference>
<proteinExistence type="predicted"/>
<dbReference type="SUPFAM" id="SSF54403">
    <property type="entry name" value="Cystatin/monellin"/>
    <property type="match status" value="1"/>
</dbReference>
<dbReference type="Proteomes" id="UP000501069">
    <property type="component" value="Chromosome"/>
</dbReference>
<dbReference type="InterPro" id="IPR046350">
    <property type="entry name" value="Cystatin_sf"/>
</dbReference>
<dbReference type="EMBL" id="CP050964">
    <property type="protein sequence ID" value="QIX93585.1"/>
    <property type="molecule type" value="Genomic_DNA"/>
</dbReference>
<accession>A0AAQ1KTU9</accession>
<evidence type="ECO:0000313" key="3">
    <source>
        <dbReference type="Proteomes" id="UP000501069"/>
    </source>
</evidence>
<evidence type="ECO:0000313" key="1">
    <source>
        <dbReference type="EMBL" id="NSJ43172.1"/>
    </source>
</evidence>
<gene>
    <name evidence="2" type="ORF">FOC47_25425</name>
    <name evidence="1" type="ORF">G5B26_06155</name>
</gene>
<evidence type="ECO:0000313" key="4">
    <source>
        <dbReference type="Proteomes" id="UP000719916"/>
    </source>
</evidence>
<dbReference type="Gene3D" id="3.10.450.10">
    <property type="match status" value="1"/>
</dbReference>
<dbReference type="GeneID" id="57964543"/>
<dbReference type="EMBL" id="JAAISW010000006">
    <property type="protein sequence ID" value="NSJ43172.1"/>
    <property type="molecule type" value="Genomic_DNA"/>
</dbReference>
<dbReference type="Proteomes" id="UP000719916">
    <property type="component" value="Unassembled WGS sequence"/>
</dbReference>
<reference evidence="1" key="3">
    <citation type="submission" date="2020-02" db="EMBL/GenBank/DDBJ databases">
        <authorList>
            <person name="Littmann E."/>
            <person name="Sorbara M."/>
        </authorList>
    </citation>
    <scope>NUCLEOTIDE SEQUENCE</scope>
    <source>
        <strain evidence="1">MSK.2.26</strain>
    </source>
</reference>
<dbReference type="AlphaFoldDB" id="A0AAQ1KTU9"/>
<dbReference type="RefSeq" id="WP_002584060.1">
    <property type="nucleotide sequence ID" value="NZ_CABKQO010000001.1"/>
</dbReference>
<organism evidence="1 4">
    <name type="scientific">Enterocloster clostridioformis</name>
    <dbReference type="NCBI Taxonomy" id="1531"/>
    <lineage>
        <taxon>Bacteria</taxon>
        <taxon>Bacillati</taxon>
        <taxon>Bacillota</taxon>
        <taxon>Clostridia</taxon>
        <taxon>Lachnospirales</taxon>
        <taxon>Lachnospiraceae</taxon>
        <taxon>Enterocloster</taxon>
    </lineage>
</organism>
<sequence>MAENLMGGYEVHPEIGEKERVIFESAMKGHVGVDFKPVAVASQVVNGVNYIFICTGTLVVLHPQTKLYAVKIFTKFENGASTLEIQGIDEIDVASLVK</sequence>
<evidence type="ECO:0000313" key="2">
    <source>
        <dbReference type="EMBL" id="QIX93585.1"/>
    </source>
</evidence>
<name>A0AAQ1KTU9_9FIRM</name>